<dbReference type="InterPro" id="IPR017937">
    <property type="entry name" value="Thioredoxin_CS"/>
</dbReference>
<dbReference type="PROSITE" id="PS51257">
    <property type="entry name" value="PROKAR_LIPOPROTEIN"/>
    <property type="match status" value="1"/>
</dbReference>
<dbReference type="GO" id="GO:0034976">
    <property type="term" value="P:response to endoplasmic reticulum stress"/>
    <property type="evidence" value="ECO:0007669"/>
    <property type="project" value="TreeGrafter"/>
</dbReference>
<evidence type="ECO:0000256" key="13">
    <source>
        <dbReference type="RuleBase" id="RU361130"/>
    </source>
</evidence>
<dbReference type="PROSITE" id="PS00194">
    <property type="entry name" value="THIOREDOXIN_1"/>
    <property type="match status" value="2"/>
</dbReference>
<dbReference type="CDD" id="cd02982">
    <property type="entry name" value="PDI_b'_family"/>
    <property type="match status" value="1"/>
</dbReference>
<evidence type="ECO:0000256" key="14">
    <source>
        <dbReference type="SAM" id="MobiDB-lite"/>
    </source>
</evidence>
<name>M1XMR5_9METZ</name>
<feature type="domain" description="Thioredoxin" evidence="15">
    <location>
        <begin position="343"/>
        <end position="489"/>
    </location>
</feature>
<accession>M1XMR5</accession>
<dbReference type="InterPro" id="IPR036249">
    <property type="entry name" value="Thioredoxin-like_sf"/>
</dbReference>
<feature type="compositionally biased region" description="Basic and acidic residues" evidence="14">
    <location>
        <begin position="487"/>
        <end position="496"/>
    </location>
</feature>
<dbReference type="NCBIfam" id="TIGR01126">
    <property type="entry name" value="pdi_dom"/>
    <property type="match status" value="1"/>
</dbReference>
<dbReference type="NCBIfam" id="TIGR01130">
    <property type="entry name" value="ER_PDI_fam"/>
    <property type="match status" value="1"/>
</dbReference>
<dbReference type="SUPFAM" id="SSF52833">
    <property type="entry name" value="Thioredoxin-like"/>
    <property type="match status" value="4"/>
</dbReference>
<evidence type="ECO:0000256" key="3">
    <source>
        <dbReference type="ARBA" id="ARBA00006347"/>
    </source>
</evidence>
<dbReference type="GO" id="GO:0006457">
    <property type="term" value="P:protein folding"/>
    <property type="evidence" value="ECO:0007669"/>
    <property type="project" value="TreeGrafter"/>
</dbReference>
<keyword evidence="10 11" id="KW-0676">Redox-active center</keyword>
<dbReference type="Pfam" id="PF13848">
    <property type="entry name" value="Thioredoxin_6"/>
    <property type="match status" value="1"/>
</dbReference>
<dbReference type="InterPro" id="IPR005788">
    <property type="entry name" value="PDI_thioredoxin-like_dom"/>
</dbReference>
<evidence type="ECO:0000256" key="7">
    <source>
        <dbReference type="ARBA" id="ARBA00022824"/>
    </source>
</evidence>
<evidence type="ECO:0000256" key="5">
    <source>
        <dbReference type="ARBA" id="ARBA00022729"/>
    </source>
</evidence>
<feature type="compositionally biased region" description="Acidic residues" evidence="14">
    <location>
        <begin position="509"/>
        <end position="528"/>
    </location>
</feature>
<evidence type="ECO:0000256" key="10">
    <source>
        <dbReference type="ARBA" id="ARBA00023284"/>
    </source>
</evidence>
<keyword evidence="5 13" id="KW-0732">Signal</keyword>
<dbReference type="EC" id="5.3.4.1" evidence="4 13"/>
<keyword evidence="7" id="KW-0256">Endoplasmic reticulum</keyword>
<organism evidence="16">
    <name type="scientific">Sycon ciliatum</name>
    <dbReference type="NCBI Taxonomy" id="27933"/>
    <lineage>
        <taxon>Eukaryota</taxon>
        <taxon>Metazoa</taxon>
        <taxon>Porifera</taxon>
        <taxon>Calcarea</taxon>
        <taxon>Calcaronea</taxon>
        <taxon>Leucosolenida</taxon>
        <taxon>Sycettidae</taxon>
        <taxon>Sycon</taxon>
    </lineage>
</organism>
<evidence type="ECO:0000256" key="9">
    <source>
        <dbReference type="ARBA" id="ARBA00023235"/>
    </source>
</evidence>
<dbReference type="FunFam" id="3.40.30.10:FF:000027">
    <property type="entry name" value="protein disulfide-isomerase A2"/>
    <property type="match status" value="1"/>
</dbReference>
<dbReference type="GO" id="GO:0003756">
    <property type="term" value="F:protein disulfide isomerase activity"/>
    <property type="evidence" value="ECO:0007669"/>
    <property type="project" value="UniProtKB-EC"/>
</dbReference>
<feature type="region of interest" description="Disordered" evidence="14">
    <location>
        <begin position="486"/>
        <end position="550"/>
    </location>
</feature>
<evidence type="ECO:0000256" key="6">
    <source>
        <dbReference type="ARBA" id="ARBA00022737"/>
    </source>
</evidence>
<dbReference type="InterPro" id="IPR005792">
    <property type="entry name" value="Prot_disulphide_isomerase"/>
</dbReference>
<feature type="signal peptide" evidence="13">
    <location>
        <begin position="1"/>
        <end position="23"/>
    </location>
</feature>
<evidence type="ECO:0000256" key="2">
    <source>
        <dbReference type="ARBA" id="ARBA00004319"/>
    </source>
</evidence>
<feature type="disulfide bond" description="Redox-active" evidence="11">
    <location>
        <begin position="66"/>
        <end position="69"/>
    </location>
</feature>
<dbReference type="CDD" id="cd02981">
    <property type="entry name" value="PDI_b_family"/>
    <property type="match status" value="1"/>
</dbReference>
<feature type="domain" description="Thioredoxin" evidence="15">
    <location>
        <begin position="17"/>
        <end position="144"/>
    </location>
</feature>
<protein>
    <recommendedName>
        <fullName evidence="4 13">Protein disulfide-isomerase</fullName>
        <ecNumber evidence="4 13">5.3.4.1</ecNumber>
    </recommendedName>
</protein>
<evidence type="ECO:0000259" key="15">
    <source>
        <dbReference type="PROSITE" id="PS51352"/>
    </source>
</evidence>
<feature type="disulfide bond" description="Redox-active" evidence="11">
    <location>
        <begin position="411"/>
        <end position="414"/>
    </location>
</feature>
<dbReference type="InterPro" id="IPR013766">
    <property type="entry name" value="Thioredoxin_domain"/>
</dbReference>
<evidence type="ECO:0000256" key="12">
    <source>
        <dbReference type="RuleBase" id="RU004208"/>
    </source>
</evidence>
<dbReference type="FunFam" id="3.40.30.10:FF:000042">
    <property type="entry name" value="protein disulfide-isomerase A2"/>
    <property type="match status" value="1"/>
</dbReference>
<evidence type="ECO:0000256" key="4">
    <source>
        <dbReference type="ARBA" id="ARBA00012723"/>
    </source>
</evidence>
<evidence type="ECO:0000313" key="16">
    <source>
        <dbReference type="EMBL" id="CCQ18635.1"/>
    </source>
</evidence>
<comment type="subcellular location">
    <subcellularLocation>
        <location evidence="2">Endoplasmic reticulum lumen</location>
    </subcellularLocation>
</comment>
<gene>
    <name evidence="16" type="primary">pdib</name>
</gene>
<dbReference type="FunFam" id="3.40.30.10:FF:000023">
    <property type="entry name" value="Protein disulfide-isomerase"/>
    <property type="match status" value="1"/>
</dbReference>
<dbReference type="CDD" id="cd02961">
    <property type="entry name" value="PDI_a_family"/>
    <property type="match status" value="1"/>
</dbReference>
<comment type="catalytic activity">
    <reaction evidence="1 13">
        <text>Catalyzes the rearrangement of -S-S- bonds in proteins.</text>
        <dbReference type="EC" id="5.3.4.1"/>
    </reaction>
</comment>
<dbReference type="PANTHER" id="PTHR18929:SF240">
    <property type="entry name" value="PROTEIN DISULFIDE-ISOMERASE"/>
    <property type="match status" value="1"/>
</dbReference>
<proteinExistence type="evidence at transcript level"/>
<dbReference type="Pfam" id="PF00085">
    <property type="entry name" value="Thioredoxin"/>
    <property type="match status" value="2"/>
</dbReference>
<keyword evidence="8 11" id="KW-1015">Disulfide bond</keyword>
<evidence type="ECO:0000256" key="8">
    <source>
        <dbReference type="ARBA" id="ARBA00023157"/>
    </source>
</evidence>
<evidence type="ECO:0000256" key="11">
    <source>
        <dbReference type="PIRSR" id="PIRSR605792-51"/>
    </source>
</evidence>
<sequence length="550" mass="61096">MASSYRLLLSLVVLLACFHGSLSEGEAETAAEPEIISDVLVLTDENFDEAIKDNENILVEFYAPWCGHCKALEPEYEAAAKKLREEGSAIRLAKLDGTVHKKAVERFSLKGYPTIKFFSNGEETEYSGGRTSKSIIAWLSKRTGPPAVALPDVDAAKTFVGDRSVAIIGFFPDETTEQARGFLKSAQDAPDDLRYGLTSSSDVAKEYGIESEFGIVAVRTFDEPQVQYDQDNYTAEAISAFARLSSMPYVIEFSQDNAAKIFSGVTKRQFLYFGSKQSEDYESHVAVLLEQAKKHKGEMLFVTFNTDEEENVKILDVFGLSNTSVPAVRIIELAARDMKKYQPETGEITADVIAPFIEGVNDGSIKQSLKSEEIPEDWDAKPVKQIVGKNFNDVIINNEKHALIQFYAPWCGHCKKLMPVWDEVGEYFDGRDDHVVGKMDATANEVEGLKIESFPTIYYFLPNGKSRPIKYTGKRELEALLVFAEGGGRDGGRPDHPFPVPAKPKPEPADFEAEDEEDLPLEETEEEKEILAEAEQAAAEAEEMPAKEEL</sequence>
<reference evidence="16" key="1">
    <citation type="journal article" date="2013" name="Mol. Phylogenet. Evol.">
        <title>Distribution and evolutionary dynamics of Stowaway Miniature Inverted repeat Transposable Elements (MITEs) in grasses.</title>
        <authorList>
            <person name="Minaya M."/>
            <person name="Pimentel M."/>
            <person name="Mason-Gamer R."/>
            <person name="Catalan P."/>
        </authorList>
    </citation>
    <scope>NUCLEOTIDE SEQUENCE</scope>
</reference>
<dbReference type="PRINTS" id="PR00421">
    <property type="entry name" value="THIOREDOXIN"/>
</dbReference>
<dbReference type="PROSITE" id="PS51352">
    <property type="entry name" value="THIOREDOXIN_2"/>
    <property type="match status" value="2"/>
</dbReference>
<dbReference type="AlphaFoldDB" id="M1XMR5"/>
<dbReference type="GO" id="GO:0005788">
    <property type="term" value="C:endoplasmic reticulum lumen"/>
    <property type="evidence" value="ECO:0007669"/>
    <property type="project" value="UniProtKB-SubCell"/>
</dbReference>
<keyword evidence="9 13" id="KW-0413">Isomerase</keyword>
<keyword evidence="6" id="KW-0677">Repeat</keyword>
<dbReference type="Gene3D" id="3.40.30.10">
    <property type="entry name" value="Glutaredoxin"/>
    <property type="match status" value="4"/>
</dbReference>
<dbReference type="PANTHER" id="PTHR18929">
    <property type="entry name" value="PROTEIN DISULFIDE ISOMERASE"/>
    <property type="match status" value="1"/>
</dbReference>
<dbReference type="CDD" id="cd02995">
    <property type="entry name" value="PDI_a_PDI_a'_C"/>
    <property type="match status" value="1"/>
</dbReference>
<evidence type="ECO:0000256" key="1">
    <source>
        <dbReference type="ARBA" id="ARBA00001182"/>
    </source>
</evidence>
<dbReference type="EMBL" id="HF570318">
    <property type="protein sequence ID" value="CCQ18635.1"/>
    <property type="molecule type" value="mRNA"/>
</dbReference>
<comment type="similarity">
    <text evidence="3 12">Belongs to the protein disulfide isomerase family.</text>
</comment>
<feature type="chain" id="PRO_5005140082" description="Protein disulfide-isomerase" evidence="13">
    <location>
        <begin position="24"/>
        <end position="550"/>
    </location>
</feature>